<dbReference type="OrthoDB" id="10582115at2759"/>
<accession>A0A4S4LXF0</accession>
<sequence>MPIATIERETADAQDSIMLFFHENKDKHDTPSVKVFSVSNCYILYEDTTIDLNEIKACVSSYRIDVDLFAQEIIELEVKPKSEDPEEAAENEVAIKAKQEKLAKVKKDISVLEAFYKDINNQWGDIAC</sequence>
<keyword evidence="2" id="KW-1185">Reference proteome</keyword>
<dbReference type="AlphaFoldDB" id="A0A4S4LXF0"/>
<organism evidence="1 2">
    <name type="scientific">Bondarzewia mesenterica</name>
    <dbReference type="NCBI Taxonomy" id="1095465"/>
    <lineage>
        <taxon>Eukaryota</taxon>
        <taxon>Fungi</taxon>
        <taxon>Dikarya</taxon>
        <taxon>Basidiomycota</taxon>
        <taxon>Agaricomycotina</taxon>
        <taxon>Agaricomycetes</taxon>
        <taxon>Russulales</taxon>
        <taxon>Bondarzewiaceae</taxon>
        <taxon>Bondarzewia</taxon>
    </lineage>
</organism>
<proteinExistence type="predicted"/>
<reference evidence="1 2" key="1">
    <citation type="submission" date="2019-02" db="EMBL/GenBank/DDBJ databases">
        <title>Genome sequencing of the rare red list fungi Bondarzewia mesenterica.</title>
        <authorList>
            <person name="Buettner E."/>
            <person name="Kellner H."/>
        </authorList>
    </citation>
    <scope>NUCLEOTIDE SEQUENCE [LARGE SCALE GENOMIC DNA]</scope>
    <source>
        <strain evidence="1 2">DSM 108281</strain>
    </source>
</reference>
<evidence type="ECO:0000313" key="1">
    <source>
        <dbReference type="EMBL" id="THH16431.1"/>
    </source>
</evidence>
<name>A0A4S4LXF0_9AGAM</name>
<gene>
    <name evidence="1" type="ORF">EW146_g4215</name>
</gene>
<protein>
    <submittedName>
        <fullName evidence="1">Uncharacterized protein</fullName>
    </submittedName>
</protein>
<dbReference type="Proteomes" id="UP000310158">
    <property type="component" value="Unassembled WGS sequence"/>
</dbReference>
<evidence type="ECO:0000313" key="2">
    <source>
        <dbReference type="Proteomes" id="UP000310158"/>
    </source>
</evidence>
<dbReference type="EMBL" id="SGPL01000158">
    <property type="protein sequence ID" value="THH16431.1"/>
    <property type="molecule type" value="Genomic_DNA"/>
</dbReference>
<comment type="caution">
    <text evidence="1">The sequence shown here is derived from an EMBL/GenBank/DDBJ whole genome shotgun (WGS) entry which is preliminary data.</text>
</comment>